<gene>
    <name evidence="1" type="ORF">IAC10_02920</name>
</gene>
<organism evidence="1 2">
    <name type="scientific">Candidatus Scatousia excrementigallinarum</name>
    <dbReference type="NCBI Taxonomy" id="2840935"/>
    <lineage>
        <taxon>Bacteria</taxon>
        <taxon>Candidatus Scatousia</taxon>
    </lineage>
</organism>
<dbReference type="Proteomes" id="UP000823928">
    <property type="component" value="Unassembled WGS sequence"/>
</dbReference>
<name>A0A9D1JMV8_9BACT</name>
<dbReference type="AlphaFoldDB" id="A0A9D1JMV8"/>
<comment type="caution">
    <text evidence="1">The sequence shown here is derived from an EMBL/GenBank/DDBJ whole genome shotgun (WGS) entry which is preliminary data.</text>
</comment>
<protein>
    <submittedName>
        <fullName evidence="1">Uncharacterized protein</fullName>
    </submittedName>
</protein>
<sequence length="291" mass="32899">MTYEQIQQVDYYLADIQKLQHLQLSDEELFSKAKTLDAQIRSSVDRYNPKGISWNTAKISLYQSSYYDKGIVYDFLGIMFACLRAVWNAIPNREKILEVGEDVDIGNSLKDAVKSNKQDFIVNMVNKYRSEIVFGDEVFNVAKKLLSKIKVDEQQARLIYRNVLNELERYLNLLCEIKPNNEGGGMATGIQINNNLIGGNASANASASAQVNVDISVQIEQTIEKVKEACLSPEEEVAILAKLDELKGIAKEKNIRTRWDKVKGVFKWLAEQSLQAASWIVPLIAQLMQVT</sequence>
<evidence type="ECO:0000313" key="2">
    <source>
        <dbReference type="Proteomes" id="UP000823928"/>
    </source>
</evidence>
<proteinExistence type="predicted"/>
<reference evidence="1" key="1">
    <citation type="submission" date="2020-10" db="EMBL/GenBank/DDBJ databases">
        <authorList>
            <person name="Gilroy R."/>
        </authorList>
    </citation>
    <scope>NUCLEOTIDE SEQUENCE</scope>
    <source>
        <strain evidence="1">6276</strain>
    </source>
</reference>
<dbReference type="EMBL" id="DVIU01000061">
    <property type="protein sequence ID" value="HIS35570.1"/>
    <property type="molecule type" value="Genomic_DNA"/>
</dbReference>
<reference evidence="1" key="2">
    <citation type="journal article" date="2021" name="PeerJ">
        <title>Extensive microbial diversity within the chicken gut microbiome revealed by metagenomics and culture.</title>
        <authorList>
            <person name="Gilroy R."/>
            <person name="Ravi A."/>
            <person name="Getino M."/>
            <person name="Pursley I."/>
            <person name="Horton D.L."/>
            <person name="Alikhan N.F."/>
            <person name="Baker D."/>
            <person name="Gharbi K."/>
            <person name="Hall N."/>
            <person name="Watson M."/>
            <person name="Adriaenssens E.M."/>
            <person name="Foster-Nyarko E."/>
            <person name="Jarju S."/>
            <person name="Secka A."/>
            <person name="Antonio M."/>
            <person name="Oren A."/>
            <person name="Chaudhuri R.R."/>
            <person name="La Ragione R."/>
            <person name="Hildebrand F."/>
            <person name="Pallen M.J."/>
        </authorList>
    </citation>
    <scope>NUCLEOTIDE SEQUENCE</scope>
    <source>
        <strain evidence="1">6276</strain>
    </source>
</reference>
<accession>A0A9D1JMV8</accession>
<evidence type="ECO:0000313" key="1">
    <source>
        <dbReference type="EMBL" id="HIS35570.1"/>
    </source>
</evidence>